<dbReference type="PROSITE" id="PS50082">
    <property type="entry name" value="WD_REPEATS_2"/>
    <property type="match status" value="1"/>
</dbReference>
<dbReference type="AlphaFoldDB" id="A0A7R8CDB2"/>
<dbReference type="SMART" id="SM00320">
    <property type="entry name" value="WD40"/>
    <property type="match status" value="5"/>
</dbReference>
<dbReference type="Proteomes" id="UP000675881">
    <property type="component" value="Chromosome 1"/>
</dbReference>
<comment type="similarity">
    <text evidence="1">Belongs to the WD repeat ESC family.</text>
</comment>
<dbReference type="PROSITE" id="PS50294">
    <property type="entry name" value="WD_REPEATS_REGION"/>
    <property type="match status" value="1"/>
</dbReference>
<dbReference type="Gene3D" id="2.130.10.10">
    <property type="entry name" value="YVTN repeat-like/Quinoprotein amine dehydrogenase"/>
    <property type="match status" value="1"/>
</dbReference>
<organism evidence="7 8">
    <name type="scientific">Lepeophtheirus salmonis</name>
    <name type="common">Salmon louse</name>
    <name type="synonym">Caligus salmonis</name>
    <dbReference type="NCBI Taxonomy" id="72036"/>
    <lineage>
        <taxon>Eukaryota</taxon>
        <taxon>Metazoa</taxon>
        <taxon>Ecdysozoa</taxon>
        <taxon>Arthropoda</taxon>
        <taxon>Crustacea</taxon>
        <taxon>Multicrustacea</taxon>
        <taxon>Hexanauplia</taxon>
        <taxon>Copepoda</taxon>
        <taxon>Siphonostomatoida</taxon>
        <taxon>Caligidae</taxon>
        <taxon>Lepeophtheirus</taxon>
    </lineage>
</organism>
<evidence type="ECO:0000313" key="7">
    <source>
        <dbReference type="EMBL" id="CAF2777571.1"/>
    </source>
</evidence>
<evidence type="ECO:0000256" key="4">
    <source>
        <dbReference type="ARBA" id="ARBA00023015"/>
    </source>
</evidence>
<protein>
    <submittedName>
        <fullName evidence="7">EED</fullName>
    </submittedName>
</protein>
<dbReference type="OrthoDB" id="7318948at2759"/>
<keyword evidence="2" id="KW-0853">WD repeat</keyword>
<keyword evidence="3" id="KW-0677">Repeat</keyword>
<dbReference type="EMBL" id="HG994580">
    <property type="protein sequence ID" value="CAF2777571.1"/>
    <property type="molecule type" value="Genomic_DNA"/>
</dbReference>
<sequence>MDSGNADDDYDEEDSSSSSNHRQPMKPLRQPYNSQNKRTPYFRKVERRKKSFLGATLTTGSKHPNLNFKCTGFWKEDHGQPIFGIVVNHHLSSPKVFATTAGSRGIIRVFNLSNMACTKHYTGHGQCINELKFHPLDPNLLLSVSKDHNMRLWNIKTDHCIAIFGGVEGHRDEVLSVDFNMNDKIKEAISCSYIHNSTTTKKPFPTELCHFPEFSTRDIHRNYVDCCQWFGDFILSKSCENMIVCWKPGLLHEARIKPGENKATVIHKLNYKDNEIWFIRFALDKGQKLLALGNQMGRTYIWDLDVEDPKDTKYVVLSHPKCNVAVRQTSFSRDGNVCICACDDGTIWRWDRQLNIPSS</sequence>
<dbReference type="PANTHER" id="PTHR10253">
    <property type="entry name" value="POLYCOMB PROTEIN"/>
    <property type="match status" value="1"/>
</dbReference>
<evidence type="ECO:0000256" key="3">
    <source>
        <dbReference type="ARBA" id="ARBA00022737"/>
    </source>
</evidence>
<dbReference type="InterPro" id="IPR036322">
    <property type="entry name" value="WD40_repeat_dom_sf"/>
</dbReference>
<accession>A0A7R8CDB2</accession>
<dbReference type="Pfam" id="PF00400">
    <property type="entry name" value="WD40"/>
    <property type="match status" value="2"/>
</dbReference>
<dbReference type="PROSITE" id="PS00678">
    <property type="entry name" value="WD_REPEATS_1"/>
    <property type="match status" value="1"/>
</dbReference>
<keyword evidence="8" id="KW-1185">Reference proteome</keyword>
<keyword evidence="4" id="KW-0805">Transcription regulation</keyword>
<dbReference type="InterPro" id="IPR019775">
    <property type="entry name" value="WD40_repeat_CS"/>
</dbReference>
<keyword evidence="5" id="KW-0804">Transcription</keyword>
<feature type="region of interest" description="Disordered" evidence="6">
    <location>
        <begin position="1"/>
        <end position="45"/>
    </location>
</feature>
<evidence type="ECO:0000256" key="6">
    <source>
        <dbReference type="SAM" id="MobiDB-lite"/>
    </source>
</evidence>
<evidence type="ECO:0000256" key="5">
    <source>
        <dbReference type="ARBA" id="ARBA00023163"/>
    </source>
</evidence>
<evidence type="ECO:0000256" key="2">
    <source>
        <dbReference type="ARBA" id="ARBA00022574"/>
    </source>
</evidence>
<reference evidence="7" key="1">
    <citation type="submission" date="2021-02" db="EMBL/GenBank/DDBJ databases">
        <authorList>
            <person name="Bekaert M."/>
        </authorList>
    </citation>
    <scope>NUCLEOTIDE SEQUENCE</scope>
    <source>
        <strain evidence="7">IoA-00</strain>
    </source>
</reference>
<proteinExistence type="inferred from homology"/>
<dbReference type="InterPro" id="IPR015943">
    <property type="entry name" value="WD40/YVTN_repeat-like_dom_sf"/>
</dbReference>
<evidence type="ECO:0000313" key="8">
    <source>
        <dbReference type="Proteomes" id="UP000675881"/>
    </source>
</evidence>
<name>A0A7R8CDB2_LEPSM</name>
<dbReference type="SUPFAM" id="SSF50978">
    <property type="entry name" value="WD40 repeat-like"/>
    <property type="match status" value="1"/>
</dbReference>
<dbReference type="InterPro" id="IPR001680">
    <property type="entry name" value="WD40_rpt"/>
</dbReference>
<evidence type="ECO:0000256" key="1">
    <source>
        <dbReference type="ARBA" id="ARBA00008075"/>
    </source>
</evidence>
<feature type="compositionally biased region" description="Acidic residues" evidence="6">
    <location>
        <begin position="1"/>
        <end position="15"/>
    </location>
</feature>
<dbReference type="InterPro" id="IPR051243">
    <property type="entry name" value="PcG_WD-repeat"/>
</dbReference>
<gene>
    <name evidence="7" type="ORF">LSAA_1168</name>
</gene>